<dbReference type="Proteomes" id="UP001596422">
    <property type="component" value="Unassembled WGS sequence"/>
</dbReference>
<protein>
    <recommendedName>
        <fullName evidence="3">Glycosyltransferase subfamily 4-like N-terminal domain-containing protein</fullName>
    </recommendedName>
</protein>
<evidence type="ECO:0000313" key="2">
    <source>
        <dbReference type="Proteomes" id="UP001596422"/>
    </source>
</evidence>
<gene>
    <name evidence="1" type="ORF">ACFQDL_02430</name>
</gene>
<evidence type="ECO:0000313" key="1">
    <source>
        <dbReference type="EMBL" id="MFC6669094.1"/>
    </source>
</evidence>
<proteinExistence type="predicted"/>
<reference evidence="2" key="1">
    <citation type="journal article" date="2019" name="Int. J. Syst. Evol. Microbiol.">
        <title>The Global Catalogue of Microorganisms (GCM) 10K type strain sequencing project: providing services to taxonomists for standard genome sequencing and annotation.</title>
        <authorList>
            <consortium name="The Broad Institute Genomics Platform"/>
            <consortium name="The Broad Institute Genome Sequencing Center for Infectious Disease"/>
            <person name="Wu L."/>
            <person name="Ma J."/>
        </authorList>
    </citation>
    <scope>NUCLEOTIDE SEQUENCE [LARGE SCALE GENOMIC DNA]</scope>
    <source>
        <strain evidence="2">NBRC 111756</strain>
    </source>
</reference>
<keyword evidence="2" id="KW-1185">Reference proteome</keyword>
<dbReference type="EMBL" id="JBHSWE010000001">
    <property type="protein sequence ID" value="MFC6669094.1"/>
    <property type="molecule type" value="Genomic_DNA"/>
</dbReference>
<organism evidence="1 2">
    <name type="scientific">Marinobacterium aestuariivivens</name>
    <dbReference type="NCBI Taxonomy" id="1698799"/>
    <lineage>
        <taxon>Bacteria</taxon>
        <taxon>Pseudomonadati</taxon>
        <taxon>Pseudomonadota</taxon>
        <taxon>Gammaproteobacteria</taxon>
        <taxon>Oceanospirillales</taxon>
        <taxon>Oceanospirillaceae</taxon>
        <taxon>Marinobacterium</taxon>
    </lineage>
</organism>
<accession>A0ABW1ZUP3</accession>
<name>A0ABW1ZUP3_9GAMM</name>
<dbReference type="RefSeq" id="WP_379907643.1">
    <property type="nucleotide sequence ID" value="NZ_JBHSWE010000001.1"/>
</dbReference>
<comment type="caution">
    <text evidence="1">The sequence shown here is derived from an EMBL/GenBank/DDBJ whole genome shotgun (WGS) entry which is preliminary data.</text>
</comment>
<sequence length="195" mass="21239">MAEGRSWVMLCGHQAGAELYGAERSLLDLARAMQSLRLNVLAVLPSAVNEAYLDAVSALCQQVAIVPLLWWRQGRAAQQATTSCLEGLIRQYGVKLVYVNTVVLAEPLQAARRLSVPVVVHGREMPAHDPALCELLMATPEQVAEQVRTGADVLVANSACRHATTERLAASWCPISSIRRCSRCRCHSRPASRSP</sequence>
<evidence type="ECO:0008006" key="3">
    <source>
        <dbReference type="Google" id="ProtNLM"/>
    </source>
</evidence>